<feature type="region of interest" description="Disordered" evidence="1">
    <location>
        <begin position="223"/>
        <end position="315"/>
    </location>
</feature>
<evidence type="ECO:0000256" key="1">
    <source>
        <dbReference type="SAM" id="MobiDB-lite"/>
    </source>
</evidence>
<feature type="compositionally biased region" description="Gly residues" evidence="1">
    <location>
        <begin position="273"/>
        <end position="294"/>
    </location>
</feature>
<reference evidence="2 3" key="1">
    <citation type="submission" date="2018-05" db="EMBL/GenBank/DDBJ databases">
        <title>complete genome sequence of Aquabacterium olei NBRC 110486.</title>
        <authorList>
            <person name="Tang B."/>
            <person name="Chang J."/>
            <person name="Zhang L."/>
            <person name="Yang H."/>
        </authorList>
    </citation>
    <scope>NUCLEOTIDE SEQUENCE [LARGE SCALE GENOMIC DNA]</scope>
    <source>
        <strain evidence="2 3">NBRC 110486</strain>
    </source>
</reference>
<sequence length="829" mass="88010">MSAGPNRALALSARVSFIECLLRGSAGLVLACVDGAKLLATQAAEPALYQRRRDLVLDFPRAQTAWQQALEQRLREAAQALRLGRPVDPRPVVGGGMPAVLSLVEDSHIERDIVGVRLGQAVADLTGSEYTDLSARLQVIQGAIDNTPGVVDVLNPSWLGRVVLDAWLLSGLNLGHWATLQTVLNNEAAQWAQEAYHHANKLLLDNGVRPEIDLRPFIRRAADTGVPGRSVGGGWGGAGGSGGGTGNGTGGGGGGAGTPGSSGSPGAPMPPGAGHGGGAGGGSGGAGGGSGSGASPGSPSAAGTRGNSGLQPLGQSFDETHLLTQTPGLRAPGQSQAVLGKLNQMVARQVPGFVPTAPQLTGTPPVLVSPGLGEAMREAGHALRRHTDVDVLVGDAPTPALILRDLEDSKRALKQAAATPVERATIEIVALLFQHILTEERLPATIRVWFARLQMPVLRVAVSEPDFFATTNHPARMLIDRMGSCVMGFAGGGAESDAEALHAEIRRVVQVVEAYPDTGRRVFQTVLIEFQKFLETYFRDANEASRKGVSLAQQVEQRETCAIQYTIELRKMLDGVPVHEGVRDFLFRVWADVLAHSAVQSSPGSDETRALKRAAADLIWSASAKTSREERADVLRRLPPLLKIVRDGMARAGLSVARQDEHVQQLNAALAAAFSARSASISPAHLKAVTDRLDALDEVLPDLAQVDLDEQTLRDLSGHETDELQVVADGGTMPTPAMLAWARELQIGAWFELDYRQRREPVQLAWQGLQKQLALFVTPSGRGVLFQLRRLAAFLQAGLLVPVEEESLTTRATREALAKLDADPERLLN</sequence>
<accession>A0A2U8FMS9</accession>
<dbReference type="AlphaFoldDB" id="A0A2U8FMS9"/>
<protein>
    <recommendedName>
        <fullName evidence="4">DUF1631 domain-containing protein</fullName>
    </recommendedName>
</protein>
<dbReference type="OrthoDB" id="6188167at2"/>
<name>A0A2U8FMS9_9BURK</name>
<organism evidence="2 3">
    <name type="scientific">Aquabacterium olei</name>
    <dbReference type="NCBI Taxonomy" id="1296669"/>
    <lineage>
        <taxon>Bacteria</taxon>
        <taxon>Pseudomonadati</taxon>
        <taxon>Pseudomonadota</taxon>
        <taxon>Betaproteobacteria</taxon>
        <taxon>Burkholderiales</taxon>
        <taxon>Aquabacterium</taxon>
    </lineage>
</organism>
<dbReference type="Proteomes" id="UP000244892">
    <property type="component" value="Chromosome"/>
</dbReference>
<dbReference type="InterPro" id="IPR012434">
    <property type="entry name" value="DUF1631"/>
</dbReference>
<dbReference type="RefSeq" id="WP_109034132.1">
    <property type="nucleotide sequence ID" value="NZ_CP029210.1"/>
</dbReference>
<keyword evidence="3" id="KW-1185">Reference proteome</keyword>
<evidence type="ECO:0000313" key="3">
    <source>
        <dbReference type="Proteomes" id="UP000244892"/>
    </source>
</evidence>
<feature type="compositionally biased region" description="Gly residues" evidence="1">
    <location>
        <begin position="230"/>
        <end position="260"/>
    </location>
</feature>
<evidence type="ECO:0000313" key="2">
    <source>
        <dbReference type="EMBL" id="AWI52273.1"/>
    </source>
</evidence>
<proteinExistence type="predicted"/>
<feature type="compositionally biased region" description="Low complexity" evidence="1">
    <location>
        <begin position="295"/>
        <end position="305"/>
    </location>
</feature>
<dbReference type="EMBL" id="CP029210">
    <property type="protein sequence ID" value="AWI52273.1"/>
    <property type="molecule type" value="Genomic_DNA"/>
</dbReference>
<evidence type="ECO:0008006" key="4">
    <source>
        <dbReference type="Google" id="ProtNLM"/>
    </source>
</evidence>
<dbReference type="Pfam" id="PF07793">
    <property type="entry name" value="DUF1631"/>
    <property type="match status" value="1"/>
</dbReference>
<dbReference type="KEGG" id="aon:DEH84_01590"/>
<gene>
    <name evidence="2" type="ORF">DEH84_01590</name>
</gene>